<evidence type="ECO:0000256" key="4">
    <source>
        <dbReference type="ARBA" id="ARBA00022692"/>
    </source>
</evidence>
<keyword evidence="7" id="KW-0143">Chaperone</keyword>
<dbReference type="Pfam" id="PF13616">
    <property type="entry name" value="Rotamase_3"/>
    <property type="match status" value="1"/>
</dbReference>
<dbReference type="InterPro" id="IPR023058">
    <property type="entry name" value="PPIase_PpiC_CS"/>
</dbReference>
<comment type="subcellular location">
    <subcellularLocation>
        <location evidence="1">Cell inner membrane</location>
        <topology evidence="1">Single-pass type II membrane protein</topology>
        <orientation evidence="1">Periplasmic side</orientation>
    </subcellularLocation>
</comment>
<dbReference type="Gene3D" id="1.10.4030.10">
    <property type="entry name" value="Porin chaperone SurA, peptide-binding domain"/>
    <property type="match status" value="1"/>
</dbReference>
<dbReference type="SUPFAM" id="SSF54534">
    <property type="entry name" value="FKBP-like"/>
    <property type="match status" value="1"/>
</dbReference>
<dbReference type="PROSITE" id="PS01096">
    <property type="entry name" value="PPIC_PPIASE_1"/>
    <property type="match status" value="1"/>
</dbReference>
<feature type="domain" description="PpiC" evidence="13">
    <location>
        <begin position="345"/>
        <end position="436"/>
    </location>
</feature>
<evidence type="ECO:0000256" key="9">
    <source>
        <dbReference type="ARBA" id="ARBA00040743"/>
    </source>
</evidence>
<dbReference type="Proteomes" id="UP001059295">
    <property type="component" value="Chromosome"/>
</dbReference>
<gene>
    <name evidence="14" type="ORF">NQ491_07470</name>
</gene>
<evidence type="ECO:0000256" key="8">
    <source>
        <dbReference type="ARBA" id="ARBA00038408"/>
    </source>
</evidence>
<protein>
    <recommendedName>
        <fullName evidence="9">Periplasmic chaperone PpiD</fullName>
    </recommendedName>
    <alternativeName>
        <fullName evidence="10">Periplasmic folding chaperone</fullName>
    </alternativeName>
</protein>
<dbReference type="PROSITE" id="PS50198">
    <property type="entry name" value="PPIC_PPIASE_2"/>
    <property type="match status" value="1"/>
</dbReference>
<proteinExistence type="inferred from homology"/>
<sequence>MATLNTLRTRGGIVVSIVIGIALLAFLLGDFGNQGASAFQERKMRVGEINGEKIGYTQFTDKVDYLTAIVETSSGRNSLSAEEQDQIRDQAWDFLVSQYALEPGFEAAGFRVGEAEQIDMVDGTYISPVVRSTFINPNTGAYDGTMLRQFVSNLSRDASGRAAMMWEYLKDQMTKQRLVLKYMALVAKGMYVTDLEVDQAVAGSNVASGISYIVENYDRIADSTVSVTKEDIRKYYDAHKNAFRQSASRDVEYVMFDVLPSEEDYAAAEKEVNEMAEEFSQSTTPMQYATLNSQAQTDKEYVGENQLSGPLAKYAFGPDNQKMYGPVKEGDTYTLARVVDTKMLPDSVGARHILLPAGQAELADSIVKALQGGASFAELAEVYSNDPGSKSKGGDLGVFAPSQMVPEFGDAVLANEKGKVFTVDSRFGTHIAEVTYLSKPTKKVQLATITYRIEPSQTTQQAVYANASKFIAEAHGSYENFDKAVASNSLSKRVARIRNTDRNLNGIDNSREIVRWAFNGEKGDVSAIMDIDGNYIVAAITGVTADGIAPVESVSKQIADILRLRKKGEMLSEELSGKGSLAETASKLETEVKEASGIEFNSFYIEGVGVEPKLIGAVTGVEESAQSKPVAGNAGVYLFDVTSRSAIETVTPESERVRLEANAQAYIIERANQALVDAIEITDNRVKFF</sequence>
<keyword evidence="2" id="KW-1003">Cell membrane</keyword>
<evidence type="ECO:0000256" key="3">
    <source>
        <dbReference type="ARBA" id="ARBA00022519"/>
    </source>
</evidence>
<dbReference type="SUPFAM" id="SSF109998">
    <property type="entry name" value="Triger factor/SurA peptide-binding domain-like"/>
    <property type="match status" value="1"/>
</dbReference>
<dbReference type="Gene3D" id="3.10.50.40">
    <property type="match status" value="2"/>
</dbReference>
<dbReference type="PANTHER" id="PTHR47529">
    <property type="entry name" value="PEPTIDYL-PROLYL CIS-TRANS ISOMERASE D"/>
    <property type="match status" value="1"/>
</dbReference>
<dbReference type="Pfam" id="PF13623">
    <property type="entry name" value="SurA_N_2"/>
    <property type="match status" value="1"/>
</dbReference>
<feature type="transmembrane region" description="Helical" evidence="12">
    <location>
        <begin position="12"/>
        <end position="32"/>
    </location>
</feature>
<name>A0ABY5UWU9_9BACT</name>
<evidence type="ECO:0000259" key="13">
    <source>
        <dbReference type="PROSITE" id="PS50198"/>
    </source>
</evidence>
<organism evidence="14 15">
    <name type="scientific">Alistipes ihumii AP11</name>
    <dbReference type="NCBI Taxonomy" id="1211813"/>
    <lineage>
        <taxon>Bacteria</taxon>
        <taxon>Pseudomonadati</taxon>
        <taxon>Bacteroidota</taxon>
        <taxon>Bacteroidia</taxon>
        <taxon>Bacteroidales</taxon>
        <taxon>Rikenellaceae</taxon>
        <taxon>Alistipes</taxon>
    </lineage>
</organism>
<dbReference type="InterPro" id="IPR052029">
    <property type="entry name" value="PpiD_chaperone"/>
</dbReference>
<evidence type="ECO:0000313" key="14">
    <source>
        <dbReference type="EMBL" id="UWN56500.1"/>
    </source>
</evidence>
<dbReference type="InterPro" id="IPR000297">
    <property type="entry name" value="PPIase_PpiC"/>
</dbReference>
<dbReference type="EMBL" id="CP102294">
    <property type="protein sequence ID" value="UWN56500.1"/>
    <property type="molecule type" value="Genomic_DNA"/>
</dbReference>
<keyword evidence="4 12" id="KW-0812">Transmembrane</keyword>
<evidence type="ECO:0000256" key="11">
    <source>
        <dbReference type="PROSITE-ProRule" id="PRU00278"/>
    </source>
</evidence>
<evidence type="ECO:0000256" key="6">
    <source>
        <dbReference type="ARBA" id="ARBA00023136"/>
    </source>
</evidence>
<keyword evidence="15" id="KW-1185">Reference proteome</keyword>
<keyword evidence="5 12" id="KW-1133">Transmembrane helix</keyword>
<evidence type="ECO:0000256" key="10">
    <source>
        <dbReference type="ARBA" id="ARBA00042775"/>
    </source>
</evidence>
<reference evidence="14" key="1">
    <citation type="journal article" date="2022" name="Cell">
        <title>Design, construction, and in vivo augmentation of a complex gut microbiome.</title>
        <authorList>
            <person name="Cheng A.G."/>
            <person name="Ho P.Y."/>
            <person name="Aranda-Diaz A."/>
            <person name="Jain S."/>
            <person name="Yu F.B."/>
            <person name="Meng X."/>
            <person name="Wang M."/>
            <person name="Iakiviak M."/>
            <person name="Nagashima K."/>
            <person name="Zhao A."/>
            <person name="Murugkar P."/>
            <person name="Patil A."/>
            <person name="Atabakhsh K."/>
            <person name="Weakley A."/>
            <person name="Yan J."/>
            <person name="Brumbaugh A.R."/>
            <person name="Higginbottom S."/>
            <person name="Dimas A."/>
            <person name="Shiver A.L."/>
            <person name="Deutschbauer A."/>
            <person name="Neff N."/>
            <person name="Sonnenburg J.L."/>
            <person name="Huang K.C."/>
            <person name="Fischbach M.A."/>
        </authorList>
    </citation>
    <scope>NUCLEOTIDE SEQUENCE</scope>
    <source>
        <strain evidence="14">AP11</strain>
    </source>
</reference>
<evidence type="ECO:0000256" key="5">
    <source>
        <dbReference type="ARBA" id="ARBA00022989"/>
    </source>
</evidence>
<keyword evidence="3" id="KW-0997">Cell inner membrane</keyword>
<evidence type="ECO:0000256" key="7">
    <source>
        <dbReference type="ARBA" id="ARBA00023186"/>
    </source>
</evidence>
<dbReference type="PANTHER" id="PTHR47529:SF1">
    <property type="entry name" value="PERIPLASMIC CHAPERONE PPID"/>
    <property type="match status" value="1"/>
</dbReference>
<dbReference type="RefSeq" id="WP_034283374.1">
    <property type="nucleotide sequence ID" value="NZ_CAPH01000018.1"/>
</dbReference>
<dbReference type="GeneID" id="82891562"/>
<evidence type="ECO:0000313" key="15">
    <source>
        <dbReference type="Proteomes" id="UP001059295"/>
    </source>
</evidence>
<comment type="similarity">
    <text evidence="8">Belongs to the PpiD chaperone family.</text>
</comment>
<evidence type="ECO:0000256" key="1">
    <source>
        <dbReference type="ARBA" id="ARBA00004382"/>
    </source>
</evidence>
<keyword evidence="11" id="KW-0413">Isomerase</keyword>
<accession>A0ABY5UWU9</accession>
<dbReference type="InterPro" id="IPR046357">
    <property type="entry name" value="PPIase_dom_sf"/>
</dbReference>
<evidence type="ECO:0000256" key="12">
    <source>
        <dbReference type="SAM" id="Phobius"/>
    </source>
</evidence>
<keyword evidence="11" id="KW-0697">Rotamase</keyword>
<dbReference type="InterPro" id="IPR027304">
    <property type="entry name" value="Trigger_fact/SurA_dom_sf"/>
</dbReference>
<evidence type="ECO:0000256" key="2">
    <source>
        <dbReference type="ARBA" id="ARBA00022475"/>
    </source>
</evidence>
<keyword evidence="6 12" id="KW-0472">Membrane</keyword>